<evidence type="ECO:0000313" key="4">
    <source>
        <dbReference type="Proteomes" id="UP000326912"/>
    </source>
</evidence>
<evidence type="ECO:0000259" key="2">
    <source>
        <dbReference type="Pfam" id="PF13676"/>
    </source>
</evidence>
<gene>
    <name evidence="3" type="ORF">KDW_36390</name>
</gene>
<dbReference type="AlphaFoldDB" id="A0A5J4KST8"/>
<protein>
    <recommendedName>
        <fullName evidence="2">TIR domain-containing protein</fullName>
    </recommendedName>
</protein>
<dbReference type="GO" id="GO:0007165">
    <property type="term" value="P:signal transduction"/>
    <property type="evidence" value="ECO:0007669"/>
    <property type="project" value="InterPro"/>
</dbReference>
<dbReference type="Proteomes" id="UP000326912">
    <property type="component" value="Unassembled WGS sequence"/>
</dbReference>
<sequence length="356" mass="39321">MDVPRVFICYYPGTTQDVEQQLVRQLFDDLRASGTEVITDAGRNTDEDFSQYIARSLPTCQWIVFVQSAETVQHTRTRTIFSAAQTLAEQQDTELLRLIPTPTETVQGPYEWAELNTINIALDYPKALEKLLFILSLGDTNSLHKVEAPEPSRLPKRISNFTSQAATYDRPLAPPPRMVRLRDMPYTIGRKNMVIGSIALTSLIVLASLIIILVNVLRPKPPAPVPNPIAGNAYFTSSELFNNDGTKGANDGLNVILNNLTPPHADKSYYVWLLADAQAGEANTIPLGKLSDIHDNIATLSYVSPTHNNLLALGSRLLVTEESSTVPPARQPPIKVCGAIIQKSPGKFFFQYAHGR</sequence>
<feature type="transmembrane region" description="Helical" evidence="1">
    <location>
        <begin position="194"/>
        <end position="217"/>
    </location>
</feature>
<keyword evidence="1" id="KW-0812">Transmembrane</keyword>
<dbReference type="Pfam" id="PF13676">
    <property type="entry name" value="TIR_2"/>
    <property type="match status" value="1"/>
</dbReference>
<keyword evidence="4" id="KW-1185">Reference proteome</keyword>
<dbReference type="InterPro" id="IPR000157">
    <property type="entry name" value="TIR_dom"/>
</dbReference>
<feature type="domain" description="TIR" evidence="2">
    <location>
        <begin position="6"/>
        <end position="132"/>
    </location>
</feature>
<name>A0A5J4KST8_9CHLR</name>
<accession>A0A5J4KST8</accession>
<keyword evidence="1" id="KW-1133">Transmembrane helix</keyword>
<dbReference type="InterPro" id="IPR035897">
    <property type="entry name" value="Toll_tir_struct_dom_sf"/>
</dbReference>
<organism evidence="3 4">
    <name type="scientific">Dictyobacter vulcani</name>
    <dbReference type="NCBI Taxonomy" id="2607529"/>
    <lineage>
        <taxon>Bacteria</taxon>
        <taxon>Bacillati</taxon>
        <taxon>Chloroflexota</taxon>
        <taxon>Ktedonobacteria</taxon>
        <taxon>Ktedonobacterales</taxon>
        <taxon>Dictyobacteraceae</taxon>
        <taxon>Dictyobacter</taxon>
    </lineage>
</organism>
<reference evidence="3 4" key="1">
    <citation type="submission" date="2019-10" db="EMBL/GenBank/DDBJ databases">
        <title>Dictyobacter vulcani sp. nov., within the class Ktedonobacteria, isolated from soil of volcanic Mt. Zao.</title>
        <authorList>
            <person name="Zheng Y."/>
            <person name="Wang C.M."/>
            <person name="Sakai Y."/>
            <person name="Abe K."/>
            <person name="Yokota A."/>
            <person name="Yabe S."/>
        </authorList>
    </citation>
    <scope>NUCLEOTIDE SEQUENCE [LARGE SCALE GENOMIC DNA]</scope>
    <source>
        <strain evidence="3 4">W12</strain>
    </source>
</reference>
<evidence type="ECO:0000256" key="1">
    <source>
        <dbReference type="SAM" id="Phobius"/>
    </source>
</evidence>
<comment type="caution">
    <text evidence="3">The sequence shown here is derived from an EMBL/GenBank/DDBJ whole genome shotgun (WGS) entry which is preliminary data.</text>
</comment>
<dbReference type="RefSeq" id="WP_151757220.1">
    <property type="nucleotide sequence ID" value="NZ_BKZW01000001.1"/>
</dbReference>
<evidence type="ECO:0000313" key="3">
    <source>
        <dbReference type="EMBL" id="GER89477.1"/>
    </source>
</evidence>
<dbReference type="EMBL" id="BKZW01000001">
    <property type="protein sequence ID" value="GER89477.1"/>
    <property type="molecule type" value="Genomic_DNA"/>
</dbReference>
<proteinExistence type="predicted"/>
<keyword evidence="1" id="KW-0472">Membrane</keyword>
<dbReference type="Gene3D" id="3.40.50.10140">
    <property type="entry name" value="Toll/interleukin-1 receptor homology (TIR) domain"/>
    <property type="match status" value="1"/>
</dbReference>